<dbReference type="InterPro" id="IPR036915">
    <property type="entry name" value="Cyclin-like_sf"/>
</dbReference>
<dbReference type="OrthoDB" id="306099at2759"/>
<dbReference type="InterPro" id="IPR048258">
    <property type="entry name" value="Cyclins_cyclin-box"/>
</dbReference>
<evidence type="ECO:0000256" key="4">
    <source>
        <dbReference type="ARBA" id="ARBA00023127"/>
    </source>
</evidence>
<comment type="caution">
    <text evidence="9">The sequence shown here is derived from an EMBL/GenBank/DDBJ whole genome shotgun (WGS) entry which is preliminary data.</text>
</comment>
<keyword evidence="3" id="KW-0132">Cell division</keyword>
<dbReference type="SUPFAM" id="SSF47954">
    <property type="entry name" value="Cyclin-like"/>
    <property type="match status" value="2"/>
</dbReference>
<feature type="domain" description="Cyclin-like" evidence="8">
    <location>
        <begin position="61"/>
        <end position="147"/>
    </location>
</feature>
<evidence type="ECO:0000256" key="7">
    <source>
        <dbReference type="RuleBase" id="RU000383"/>
    </source>
</evidence>
<dbReference type="AlphaFoldDB" id="A0A444YW49"/>
<dbReference type="PROSITE" id="PS00292">
    <property type="entry name" value="CYCLINS"/>
    <property type="match status" value="1"/>
</dbReference>
<protein>
    <recommendedName>
        <fullName evidence="6">B-like cyclin</fullName>
    </recommendedName>
</protein>
<evidence type="ECO:0000256" key="5">
    <source>
        <dbReference type="ARBA" id="ARBA00023306"/>
    </source>
</evidence>
<dbReference type="Pfam" id="PF00134">
    <property type="entry name" value="Cyclin_N"/>
    <property type="match status" value="1"/>
</dbReference>
<evidence type="ECO:0000259" key="8">
    <source>
        <dbReference type="SMART" id="SM00385"/>
    </source>
</evidence>
<dbReference type="PANTHER" id="PTHR10177">
    <property type="entry name" value="CYCLINS"/>
    <property type="match status" value="1"/>
</dbReference>
<dbReference type="STRING" id="3818.A0A444YW49"/>
<evidence type="ECO:0000256" key="6">
    <source>
        <dbReference type="ARBA" id="ARBA00032263"/>
    </source>
</evidence>
<dbReference type="InterPro" id="IPR039361">
    <property type="entry name" value="Cyclin"/>
</dbReference>
<gene>
    <name evidence="9" type="ORF">Ahy_B06g085951</name>
</gene>
<keyword evidence="4 7" id="KW-0195">Cyclin</keyword>
<dbReference type="InterPro" id="IPR004367">
    <property type="entry name" value="Cyclin_C-dom"/>
</dbReference>
<dbReference type="SMR" id="A0A444YW49"/>
<evidence type="ECO:0000256" key="1">
    <source>
        <dbReference type="ARBA" id="ARBA00009065"/>
    </source>
</evidence>
<evidence type="ECO:0000313" key="9">
    <source>
        <dbReference type="EMBL" id="RYR06167.1"/>
    </source>
</evidence>
<sequence>MEGKIRIEEHSLAPLQHYDSASEDEYVSILIEREKGTLAFKNIESFIFVNCFSHSRMNALNWILQTRATLGFSFQTAYLSMAYFDRFLSKCSIDSGKCWKMRLLSIACLTLAAKMEESEVPVLTEFQSEDYCFENKVIQRMELLVLSTLEWNMVMITPLVFLPYFITKLCNESQTCHVLSKTIQIIFTLIQEVNLMDHRPSVIAAAATLVAMDQHLTVESVKLKMSSIHEFRFLVAEDIFAYYDQIQSFYIEKENYKTQEKESYTQ</sequence>
<comment type="similarity">
    <text evidence="1">Belongs to the cyclin family. Cyclin D subfamily.</text>
</comment>
<dbReference type="InterPro" id="IPR006671">
    <property type="entry name" value="Cyclin_N"/>
</dbReference>
<name>A0A444YW49_ARAHY</name>
<dbReference type="Proteomes" id="UP000289738">
    <property type="component" value="Chromosome B06"/>
</dbReference>
<keyword evidence="10" id="KW-1185">Reference proteome</keyword>
<keyword evidence="5" id="KW-0131">Cell cycle</keyword>
<dbReference type="SMART" id="SM00385">
    <property type="entry name" value="CYCLIN"/>
    <property type="match status" value="1"/>
</dbReference>
<reference evidence="9 10" key="1">
    <citation type="submission" date="2019-01" db="EMBL/GenBank/DDBJ databases">
        <title>Sequencing of cultivated peanut Arachis hypogaea provides insights into genome evolution and oil improvement.</title>
        <authorList>
            <person name="Chen X."/>
        </authorList>
    </citation>
    <scope>NUCLEOTIDE SEQUENCE [LARGE SCALE GENOMIC DNA]</scope>
    <source>
        <strain evidence="10">cv. Fuhuasheng</strain>
        <tissue evidence="9">Leaves</tissue>
    </source>
</reference>
<accession>A0A444YW49</accession>
<dbReference type="Pfam" id="PF02984">
    <property type="entry name" value="Cyclin_C"/>
    <property type="match status" value="1"/>
</dbReference>
<evidence type="ECO:0000256" key="3">
    <source>
        <dbReference type="ARBA" id="ARBA00022618"/>
    </source>
</evidence>
<dbReference type="CDD" id="cd20543">
    <property type="entry name" value="CYCLIN_AtCycD-like_rpt1"/>
    <property type="match status" value="1"/>
</dbReference>
<comment type="subunit">
    <text evidence="2">Interacts with the CDC2 protein kinase to form a serine/threonine kinase holoenzyme complex also known as maturation promoting factor (MPF). The cyclin subunit imparts substrate specificity to the complex.</text>
</comment>
<dbReference type="InterPro" id="IPR013763">
    <property type="entry name" value="Cyclin-like_dom"/>
</dbReference>
<dbReference type="Gramene" id="arahy.Tifrunner.gnm2.ann2.Ah16g518600.1">
    <property type="protein sequence ID" value="arahy.Tifrunner.gnm2.ann2.Ah16g518600.1-CDS"/>
    <property type="gene ID" value="arahy.Tifrunner.gnm2.ann2.Ah16g518600"/>
</dbReference>
<evidence type="ECO:0000313" key="10">
    <source>
        <dbReference type="Proteomes" id="UP000289738"/>
    </source>
</evidence>
<dbReference type="CDD" id="cd20544">
    <property type="entry name" value="CYCLIN_AtCycD-like_rpt2"/>
    <property type="match status" value="1"/>
</dbReference>
<dbReference type="FunFam" id="1.10.472.10:FF:000069">
    <property type="entry name" value="Cyclin-D5-1"/>
    <property type="match status" value="1"/>
</dbReference>
<dbReference type="Gene3D" id="1.10.472.10">
    <property type="entry name" value="Cyclin-like"/>
    <property type="match status" value="2"/>
</dbReference>
<dbReference type="GO" id="GO:0051301">
    <property type="term" value="P:cell division"/>
    <property type="evidence" value="ECO:0007669"/>
    <property type="project" value="UniProtKB-KW"/>
</dbReference>
<dbReference type="EMBL" id="SDMP01000016">
    <property type="protein sequence ID" value="RYR06167.1"/>
    <property type="molecule type" value="Genomic_DNA"/>
</dbReference>
<proteinExistence type="inferred from homology"/>
<evidence type="ECO:0000256" key="2">
    <source>
        <dbReference type="ARBA" id="ARBA00011177"/>
    </source>
</evidence>
<organism evidence="9 10">
    <name type="scientific">Arachis hypogaea</name>
    <name type="common">Peanut</name>
    <dbReference type="NCBI Taxonomy" id="3818"/>
    <lineage>
        <taxon>Eukaryota</taxon>
        <taxon>Viridiplantae</taxon>
        <taxon>Streptophyta</taxon>
        <taxon>Embryophyta</taxon>
        <taxon>Tracheophyta</taxon>
        <taxon>Spermatophyta</taxon>
        <taxon>Magnoliopsida</taxon>
        <taxon>eudicotyledons</taxon>
        <taxon>Gunneridae</taxon>
        <taxon>Pentapetalae</taxon>
        <taxon>rosids</taxon>
        <taxon>fabids</taxon>
        <taxon>Fabales</taxon>
        <taxon>Fabaceae</taxon>
        <taxon>Papilionoideae</taxon>
        <taxon>50 kb inversion clade</taxon>
        <taxon>dalbergioids sensu lato</taxon>
        <taxon>Dalbergieae</taxon>
        <taxon>Pterocarpus clade</taxon>
        <taxon>Arachis</taxon>
    </lineage>
</organism>